<proteinExistence type="predicted"/>
<keyword evidence="3" id="KW-1185">Reference proteome</keyword>
<evidence type="ECO:0000313" key="3">
    <source>
        <dbReference type="Proteomes" id="UP001648503"/>
    </source>
</evidence>
<feature type="compositionally biased region" description="Basic and acidic residues" evidence="1">
    <location>
        <begin position="1"/>
        <end position="16"/>
    </location>
</feature>
<reference evidence="2 3" key="1">
    <citation type="submission" date="2021-02" db="EMBL/GenBank/DDBJ databases">
        <title>Variation within the Batrachochytrium salamandrivorans European outbreak.</title>
        <authorList>
            <person name="Kelly M."/>
            <person name="Pasmans F."/>
            <person name="Shea T.P."/>
            <person name="Munoz J.F."/>
            <person name="Carranza S."/>
            <person name="Cuomo C.A."/>
            <person name="Martel A."/>
        </authorList>
    </citation>
    <scope>NUCLEOTIDE SEQUENCE [LARGE SCALE GENOMIC DNA]</scope>
    <source>
        <strain evidence="2 3">AMFP18/2</strain>
    </source>
</reference>
<gene>
    <name evidence="2" type="ORF">BASA50_008978</name>
</gene>
<dbReference type="EMBL" id="JAFCIX010000418">
    <property type="protein sequence ID" value="KAH6590978.1"/>
    <property type="molecule type" value="Genomic_DNA"/>
</dbReference>
<feature type="region of interest" description="Disordered" evidence="1">
    <location>
        <begin position="1"/>
        <end position="27"/>
    </location>
</feature>
<protein>
    <recommendedName>
        <fullName evidence="4">Ribosome biogenesis protein NOP53</fullName>
    </recommendedName>
</protein>
<comment type="caution">
    <text evidence="2">The sequence shown here is derived from an EMBL/GenBank/DDBJ whole genome shotgun (WGS) entry which is preliminary data.</text>
</comment>
<accession>A0ABQ8F2Z5</accession>
<organism evidence="2 3">
    <name type="scientific">Batrachochytrium salamandrivorans</name>
    <dbReference type="NCBI Taxonomy" id="1357716"/>
    <lineage>
        <taxon>Eukaryota</taxon>
        <taxon>Fungi</taxon>
        <taxon>Fungi incertae sedis</taxon>
        <taxon>Chytridiomycota</taxon>
        <taxon>Chytridiomycota incertae sedis</taxon>
        <taxon>Chytridiomycetes</taxon>
        <taxon>Rhizophydiales</taxon>
        <taxon>Rhizophydiales incertae sedis</taxon>
        <taxon>Batrachochytrium</taxon>
    </lineage>
</organism>
<evidence type="ECO:0008006" key="4">
    <source>
        <dbReference type="Google" id="ProtNLM"/>
    </source>
</evidence>
<sequence length="284" mass="31949">MGKSRPMKDRTSDPTTKDMGTASQGFPRKYRQHLKFIKTVETKAVIKRQETVEKALLQRSKAVRLPSKDASGSAAILPGFDASGKKLSATAQLAIVERELRKAVNHTTKSTTNKYAKRKSWMLKHKEIKKHGDAAKARRNDDDDDGENNNDEVGISNAVPANHINRGVDVEKRLVDHVEFGQVVQAPPTITAKPKSRKEYIPIPKKTFDEGHDEEDILERARRVKKQREAAVESGAYPTAKVGRRRKLKDLAPAEKIVLLREREQAIALYRQSKLVDEQSKVSK</sequence>
<feature type="region of interest" description="Disordered" evidence="1">
    <location>
        <begin position="107"/>
        <end position="158"/>
    </location>
</feature>
<dbReference type="Proteomes" id="UP001648503">
    <property type="component" value="Unassembled WGS sequence"/>
</dbReference>
<evidence type="ECO:0000256" key="1">
    <source>
        <dbReference type="SAM" id="MobiDB-lite"/>
    </source>
</evidence>
<evidence type="ECO:0000313" key="2">
    <source>
        <dbReference type="EMBL" id="KAH6590978.1"/>
    </source>
</evidence>
<feature type="compositionally biased region" description="Basic residues" evidence="1">
    <location>
        <begin position="115"/>
        <end position="129"/>
    </location>
</feature>
<feature type="compositionally biased region" description="Basic and acidic residues" evidence="1">
    <location>
        <begin position="130"/>
        <end position="141"/>
    </location>
</feature>
<name>A0ABQ8F2Z5_9FUNG</name>